<keyword evidence="1" id="KW-0853">WD repeat</keyword>
<organism evidence="3 4">
    <name type="scientific">Phytophthora oleae</name>
    <dbReference type="NCBI Taxonomy" id="2107226"/>
    <lineage>
        <taxon>Eukaryota</taxon>
        <taxon>Sar</taxon>
        <taxon>Stramenopiles</taxon>
        <taxon>Oomycota</taxon>
        <taxon>Peronosporomycetes</taxon>
        <taxon>Peronosporales</taxon>
        <taxon>Peronosporaceae</taxon>
        <taxon>Phytophthora</taxon>
    </lineage>
</organism>
<gene>
    <name evidence="3" type="ORF">V7S43_006954</name>
</gene>
<feature type="repeat" description="WD" evidence="1">
    <location>
        <begin position="489"/>
        <end position="530"/>
    </location>
</feature>
<proteinExistence type="predicted"/>
<dbReference type="SUPFAM" id="SSF50978">
    <property type="entry name" value="WD40 repeat-like"/>
    <property type="match status" value="1"/>
</dbReference>
<evidence type="ECO:0000313" key="4">
    <source>
        <dbReference type="Proteomes" id="UP001632037"/>
    </source>
</evidence>
<evidence type="ECO:0000256" key="2">
    <source>
        <dbReference type="SAM" id="MobiDB-lite"/>
    </source>
</evidence>
<dbReference type="Gene3D" id="2.130.10.10">
    <property type="entry name" value="YVTN repeat-like/Quinoprotein amine dehydrogenase"/>
    <property type="match status" value="2"/>
</dbReference>
<dbReference type="Pfam" id="PF00400">
    <property type="entry name" value="WD40"/>
    <property type="match status" value="3"/>
</dbReference>
<dbReference type="PANTHER" id="PTHR44525">
    <property type="entry name" value="WD REPEAT-CONTAINING PROTEIN 27"/>
    <property type="match status" value="1"/>
</dbReference>
<name>A0ABD3FSZ3_9STRA</name>
<dbReference type="InterPro" id="IPR001680">
    <property type="entry name" value="WD40_rpt"/>
</dbReference>
<accession>A0ABD3FSZ3</accession>
<dbReference type="PROSITE" id="PS50294">
    <property type="entry name" value="WD_REPEATS_REGION"/>
    <property type="match status" value="2"/>
</dbReference>
<dbReference type="PANTHER" id="PTHR44525:SF1">
    <property type="entry name" value="WD REPEAT-CONTAINING PROTEIN 27"/>
    <property type="match status" value="1"/>
</dbReference>
<dbReference type="AlphaFoldDB" id="A0ABD3FSZ3"/>
<dbReference type="EMBL" id="JBIMZQ010000012">
    <property type="protein sequence ID" value="KAL3668089.1"/>
    <property type="molecule type" value="Genomic_DNA"/>
</dbReference>
<dbReference type="InterPro" id="IPR042411">
    <property type="entry name" value="WDR27"/>
</dbReference>
<evidence type="ECO:0000256" key="1">
    <source>
        <dbReference type="PROSITE-ProRule" id="PRU00221"/>
    </source>
</evidence>
<dbReference type="SMART" id="SM00320">
    <property type="entry name" value="WD40"/>
    <property type="match status" value="6"/>
</dbReference>
<reference evidence="3 4" key="1">
    <citation type="submission" date="2024-09" db="EMBL/GenBank/DDBJ databases">
        <title>Genome sequencing and assembly of Phytophthora oleae, isolate VK10A, causative agent of rot of olive drupes.</title>
        <authorList>
            <person name="Conti Taguali S."/>
            <person name="Riolo M."/>
            <person name="La Spada F."/>
            <person name="Cacciola S.O."/>
            <person name="Dionisio G."/>
        </authorList>
    </citation>
    <scope>NUCLEOTIDE SEQUENCE [LARGE SCALE GENOMIC DNA]</scope>
    <source>
        <strain evidence="3 4">VK10A</strain>
    </source>
</reference>
<sequence>MLRGHCWRLRVSEMSRSLSLSEKKCSSRWKVTWRELQEGNFTRSITICWSRPQKIIWDLAARTLWFQSAVLSAFSILSIALNPVNGDAAFGFADGSVKVFACLDGYAKEITAFNVENYVQKTLRKQQEEEKEVRREKPSVISSLPPWARGANAQSATASFDTTGSYGSIESPGQPDLNDADEINVDVSYPVLSMTYVCADRNVSGHSAPKKEFQFSSKHDRELLDYKQFLAVGIPGYLLCVNAYSFKIGIVHAFQQSLERKRQSLDPIFVAKDFCFHHSPWSTCLCCGVISAFQPCFTMLNVVTPSSDTSGPSGNQTETNDYQIPPFEDPSATDDNNERVSVIPRGPPPKDSVLNLPPLSAKKTPPKGAKSLDKPVTFHTRIKSSGYGSSPAPFGLRRTARKSLADSRVKGSNSSTSVGSYLKEYPTNCGLLQHYQPKHALPPKTLHQGAILHIEYSSDAKWLATSGNDRVAQACKLPFSRFNGEGSVFVGHDQAVRAVHWSQNDRMLVTVGGDKTSRLWTAESDTPLLTLQGIAPPSSIAAAAAALGSMSSAKRNTRQDIVEAHFFYMDKFLLSGCGNVARLHQFELDEVYARALSSKTNPSKKKNDVEVLENQSRKKRVAQWSFDEMQSITSLACVNGAFLSSVVVIAGSDRSIRVLDVGAGGGGRTVRVVRDAHSRAAHTVALPRPTCYTSHPSNFYDLLLSSAPDSTTHLWDIRADNCVMRFCEHVNRVHTLGVAFSPCMRYVATGSEDRVAYIYDIRTGRRLVKLKGHTDVVTSVAFNPLHPQLATAACDGTVRFYSSITSD</sequence>
<dbReference type="PROSITE" id="PS50082">
    <property type="entry name" value="WD_REPEATS_2"/>
    <property type="match status" value="2"/>
</dbReference>
<comment type="caution">
    <text evidence="3">The sequence shown here is derived from an EMBL/GenBank/DDBJ whole genome shotgun (WGS) entry which is preliminary data.</text>
</comment>
<feature type="compositionally biased region" description="Polar residues" evidence="2">
    <location>
        <begin position="306"/>
        <end position="322"/>
    </location>
</feature>
<dbReference type="InterPro" id="IPR015943">
    <property type="entry name" value="WD40/YVTN_repeat-like_dom_sf"/>
</dbReference>
<protein>
    <recommendedName>
        <fullName evidence="5">Anaphase-promoting complex subunit 4 WD40 domain-containing protein</fullName>
    </recommendedName>
</protein>
<dbReference type="Proteomes" id="UP001632037">
    <property type="component" value="Unassembled WGS sequence"/>
</dbReference>
<keyword evidence="4" id="KW-1185">Reference proteome</keyword>
<feature type="region of interest" description="Disordered" evidence="2">
    <location>
        <begin position="306"/>
        <end position="373"/>
    </location>
</feature>
<feature type="repeat" description="WD" evidence="1">
    <location>
        <begin position="770"/>
        <end position="807"/>
    </location>
</feature>
<evidence type="ECO:0008006" key="5">
    <source>
        <dbReference type="Google" id="ProtNLM"/>
    </source>
</evidence>
<dbReference type="InterPro" id="IPR036322">
    <property type="entry name" value="WD40_repeat_dom_sf"/>
</dbReference>
<evidence type="ECO:0000313" key="3">
    <source>
        <dbReference type="EMBL" id="KAL3668089.1"/>
    </source>
</evidence>